<dbReference type="PRINTS" id="PR00807">
    <property type="entry name" value="AMBALLERGEN"/>
</dbReference>
<comment type="pathway">
    <text evidence="3 13">Glycan metabolism; pectin degradation; 2-dehydro-3-deoxy-D-gluconate from pectin: step 2/5.</text>
</comment>
<dbReference type="InterPro" id="IPR045032">
    <property type="entry name" value="PEL"/>
</dbReference>
<keyword evidence="11" id="KW-0325">Glycoprotein</keyword>
<dbReference type="Proteomes" id="UP001206925">
    <property type="component" value="Unassembled WGS sequence"/>
</dbReference>
<comment type="cofactor">
    <cofactor evidence="13">
        <name>Ca(2+)</name>
        <dbReference type="ChEBI" id="CHEBI:29108"/>
    </cofactor>
    <text evidence="13">Binds 1 Ca(2+) ion. Required for its activity.</text>
</comment>
<dbReference type="SUPFAM" id="SSF51126">
    <property type="entry name" value="Pectin lyase-like"/>
    <property type="match status" value="1"/>
</dbReference>
<keyword evidence="8 13" id="KW-0732">Signal</keyword>
<evidence type="ECO:0000256" key="7">
    <source>
        <dbReference type="ARBA" id="ARBA00022723"/>
    </source>
</evidence>
<comment type="subunit">
    <text evidence="5">Monomer.</text>
</comment>
<evidence type="ECO:0000256" key="2">
    <source>
        <dbReference type="ARBA" id="ARBA00002799"/>
    </source>
</evidence>
<evidence type="ECO:0000313" key="16">
    <source>
        <dbReference type="Proteomes" id="UP001206925"/>
    </source>
</evidence>
<evidence type="ECO:0000256" key="4">
    <source>
        <dbReference type="ARBA" id="ARBA00008800"/>
    </source>
</evidence>
<dbReference type="InterPro" id="IPR012334">
    <property type="entry name" value="Pectin_lyas_fold"/>
</dbReference>
<dbReference type="PANTHER" id="PTHR31683:SF159">
    <property type="entry name" value="PECTATE LYASE"/>
    <property type="match status" value="1"/>
</dbReference>
<dbReference type="Pfam" id="PF00544">
    <property type="entry name" value="Pectate_lyase_4"/>
    <property type="match status" value="1"/>
</dbReference>
<proteinExistence type="inferred from homology"/>
<keyword evidence="9 13" id="KW-0106">Calcium</keyword>
<dbReference type="PANTHER" id="PTHR31683">
    <property type="entry name" value="PECTATE LYASE 18-RELATED"/>
    <property type="match status" value="1"/>
</dbReference>
<dbReference type="InterPro" id="IPR011050">
    <property type="entry name" value="Pectin_lyase_fold/virulence"/>
</dbReference>
<evidence type="ECO:0000313" key="15">
    <source>
        <dbReference type="EMBL" id="KAI7742725.1"/>
    </source>
</evidence>
<keyword evidence="10" id="KW-1015">Disulfide bond</keyword>
<keyword evidence="12 13" id="KW-0456">Lyase</keyword>
<dbReference type="EMBL" id="JAMZMK010007923">
    <property type="protein sequence ID" value="KAI7742725.1"/>
    <property type="molecule type" value="Genomic_DNA"/>
</dbReference>
<dbReference type="GO" id="GO:0030570">
    <property type="term" value="F:pectate lyase activity"/>
    <property type="evidence" value="ECO:0007669"/>
    <property type="project" value="UniProtKB-EC"/>
</dbReference>
<feature type="domain" description="Pectate lyase" evidence="14">
    <location>
        <begin position="124"/>
        <end position="320"/>
    </location>
</feature>
<keyword evidence="16" id="KW-1185">Reference proteome</keyword>
<keyword evidence="7 13" id="KW-0479">Metal-binding</keyword>
<evidence type="ECO:0000256" key="11">
    <source>
        <dbReference type="ARBA" id="ARBA00023180"/>
    </source>
</evidence>
<evidence type="ECO:0000256" key="1">
    <source>
        <dbReference type="ARBA" id="ARBA00000695"/>
    </source>
</evidence>
<organism evidence="15 16">
    <name type="scientific">Ambrosia artemisiifolia</name>
    <name type="common">Common ragweed</name>
    <dbReference type="NCBI Taxonomy" id="4212"/>
    <lineage>
        <taxon>Eukaryota</taxon>
        <taxon>Viridiplantae</taxon>
        <taxon>Streptophyta</taxon>
        <taxon>Embryophyta</taxon>
        <taxon>Tracheophyta</taxon>
        <taxon>Spermatophyta</taxon>
        <taxon>Magnoliopsida</taxon>
        <taxon>eudicotyledons</taxon>
        <taxon>Gunneridae</taxon>
        <taxon>Pentapetalae</taxon>
        <taxon>asterids</taxon>
        <taxon>campanulids</taxon>
        <taxon>Asterales</taxon>
        <taxon>Asteraceae</taxon>
        <taxon>Asteroideae</taxon>
        <taxon>Heliantheae alliance</taxon>
        <taxon>Heliantheae</taxon>
        <taxon>Ambrosia</taxon>
    </lineage>
</organism>
<protein>
    <recommendedName>
        <fullName evidence="6 13">Pectate lyase</fullName>
        <ecNumber evidence="6 13">4.2.2.2</ecNumber>
    </recommendedName>
</protein>
<dbReference type="SMART" id="SM00656">
    <property type="entry name" value="Amb_all"/>
    <property type="match status" value="1"/>
</dbReference>
<evidence type="ECO:0000256" key="3">
    <source>
        <dbReference type="ARBA" id="ARBA00005220"/>
    </source>
</evidence>
<gene>
    <name evidence="15" type="ORF">M8C21_018031</name>
</gene>
<sequence length="398" mass="43545">MGIKHCCYILYFTLALVTLLQPVRSAEDLHEILPSPNGTRRGLQACEANNIVDQCWRCKADWAENRQALADCAPGFAKGTFGGKLGDVYTVTNENDDDVANPIEGSLRFGAALERPIWIIFERDMVIHLNQELVINTDTTIDGRGANVEIINAGLHINNVKNVIIHNINIHDIKPNEGGIVKYNDGPARKRPKSDGDAIYIARASQVWIDHCSLSMTADELIDVKLGSTLVTISNCKFSQSQFVLLLGANDEDVEDKAMMVNVAFNTFADQVDQRMPRCRHGFFQVVNNNYDRWGTYALSGSAAPTILSQGNRFFAGDEPSKKSVVMRSGPGTEGSMSWNWRSDRDLLENGATFEPSGVDPVLTPEQNAGMIPAEPGEAALTLTAFTGVLSCQPGVPC</sequence>
<dbReference type="EC" id="4.2.2.2" evidence="6 13"/>
<evidence type="ECO:0000256" key="6">
    <source>
        <dbReference type="ARBA" id="ARBA00012272"/>
    </source>
</evidence>
<comment type="caution">
    <text evidence="15">The sequence shown here is derived from an EMBL/GenBank/DDBJ whole genome shotgun (WGS) entry which is preliminary data.</text>
</comment>
<evidence type="ECO:0000256" key="9">
    <source>
        <dbReference type="ARBA" id="ARBA00022837"/>
    </source>
</evidence>
<accession>A0AAD5CK79</accession>
<evidence type="ECO:0000256" key="5">
    <source>
        <dbReference type="ARBA" id="ARBA00011245"/>
    </source>
</evidence>
<dbReference type="AlphaFoldDB" id="A0AAD5CK79"/>
<dbReference type="InterPro" id="IPR018082">
    <property type="entry name" value="AmbAllergen"/>
</dbReference>
<evidence type="ECO:0000256" key="10">
    <source>
        <dbReference type="ARBA" id="ARBA00023157"/>
    </source>
</evidence>
<evidence type="ECO:0000256" key="8">
    <source>
        <dbReference type="ARBA" id="ARBA00022729"/>
    </source>
</evidence>
<evidence type="ECO:0000256" key="13">
    <source>
        <dbReference type="RuleBase" id="RU361123"/>
    </source>
</evidence>
<dbReference type="GO" id="GO:0046872">
    <property type="term" value="F:metal ion binding"/>
    <property type="evidence" value="ECO:0007669"/>
    <property type="project" value="UniProtKB-KW"/>
</dbReference>
<dbReference type="InterPro" id="IPR002022">
    <property type="entry name" value="Pec_lyase"/>
</dbReference>
<evidence type="ECO:0000259" key="14">
    <source>
        <dbReference type="SMART" id="SM00656"/>
    </source>
</evidence>
<comment type="catalytic activity">
    <reaction evidence="1 13">
        <text>Eliminative cleavage of (1-&gt;4)-alpha-D-galacturonan to give oligosaccharides with 4-deoxy-alpha-D-galact-4-enuronosyl groups at their non-reducing ends.</text>
        <dbReference type="EC" id="4.2.2.2"/>
    </reaction>
</comment>
<name>A0AAD5CK79_AMBAR</name>
<feature type="signal peptide" evidence="13">
    <location>
        <begin position="1"/>
        <end position="25"/>
    </location>
</feature>
<feature type="chain" id="PRO_5041766363" description="Pectate lyase" evidence="13">
    <location>
        <begin position="26"/>
        <end position="398"/>
    </location>
</feature>
<dbReference type="Gene3D" id="2.160.20.10">
    <property type="entry name" value="Single-stranded right-handed beta-helix, Pectin lyase-like"/>
    <property type="match status" value="1"/>
</dbReference>
<comment type="similarity">
    <text evidence="4">Belongs to the polysaccharide lyase 1 family. Amb a subfamily.</text>
</comment>
<comment type="function">
    <text evidence="2">Has pectate lyase activity.</text>
</comment>
<reference evidence="15" key="1">
    <citation type="submission" date="2022-06" db="EMBL/GenBank/DDBJ databases">
        <title>Uncovering the hologenomic basis of an extraordinary plant invasion.</title>
        <authorList>
            <person name="Bieker V.C."/>
            <person name="Martin M.D."/>
            <person name="Gilbert T."/>
            <person name="Hodgins K."/>
            <person name="Battlay P."/>
            <person name="Petersen B."/>
            <person name="Wilson J."/>
        </authorList>
    </citation>
    <scope>NUCLEOTIDE SEQUENCE</scope>
    <source>
        <strain evidence="15">AA19_3_7</strain>
        <tissue evidence="15">Leaf</tissue>
    </source>
</reference>
<evidence type="ECO:0000256" key="12">
    <source>
        <dbReference type="ARBA" id="ARBA00023239"/>
    </source>
</evidence>